<dbReference type="EnsemblPlants" id="PGSC0003DMT400085253">
    <property type="protein sequence ID" value="PGSC0003DMT400085253"/>
    <property type="gene ID" value="PGSC0003DMG400034824"/>
</dbReference>
<dbReference type="HOGENOM" id="CLU_2445086_0_0_1"/>
<accession>M1D933</accession>
<dbReference type="Proteomes" id="UP000011115">
    <property type="component" value="Unassembled WGS sequence"/>
</dbReference>
<feature type="compositionally biased region" description="Low complexity" evidence="1">
    <location>
        <begin position="57"/>
        <end position="68"/>
    </location>
</feature>
<sequence length="90" mass="9759">MSVVSNRDQIFGTSELRRGSTDRKFVLGINYSSTDTMAPKKSAYGSATGSSTHNQVALSDEASSSEELPVPRNNPYPVEGETSRWCVEGQ</sequence>
<reference evidence="2" key="2">
    <citation type="submission" date="2015-06" db="UniProtKB">
        <authorList>
            <consortium name="EnsemblPlants"/>
        </authorList>
    </citation>
    <scope>IDENTIFICATION</scope>
    <source>
        <strain evidence="2">DM1-3 516 R44</strain>
    </source>
</reference>
<feature type="region of interest" description="Disordered" evidence="1">
    <location>
        <begin position="37"/>
        <end position="90"/>
    </location>
</feature>
<evidence type="ECO:0000313" key="3">
    <source>
        <dbReference type="Proteomes" id="UP000011115"/>
    </source>
</evidence>
<evidence type="ECO:0000313" key="2">
    <source>
        <dbReference type="EnsemblPlants" id="PGSC0003DMT400085253"/>
    </source>
</evidence>
<protein>
    <submittedName>
        <fullName evidence="2">Uncharacterized protein</fullName>
    </submittedName>
</protein>
<evidence type="ECO:0000256" key="1">
    <source>
        <dbReference type="SAM" id="MobiDB-lite"/>
    </source>
</evidence>
<feature type="compositionally biased region" description="Polar residues" evidence="1">
    <location>
        <begin position="45"/>
        <end position="56"/>
    </location>
</feature>
<dbReference type="InParanoid" id="M1D933"/>
<organism evidence="2 3">
    <name type="scientific">Solanum tuberosum</name>
    <name type="common">Potato</name>
    <dbReference type="NCBI Taxonomy" id="4113"/>
    <lineage>
        <taxon>Eukaryota</taxon>
        <taxon>Viridiplantae</taxon>
        <taxon>Streptophyta</taxon>
        <taxon>Embryophyta</taxon>
        <taxon>Tracheophyta</taxon>
        <taxon>Spermatophyta</taxon>
        <taxon>Magnoliopsida</taxon>
        <taxon>eudicotyledons</taxon>
        <taxon>Gunneridae</taxon>
        <taxon>Pentapetalae</taxon>
        <taxon>asterids</taxon>
        <taxon>lamiids</taxon>
        <taxon>Solanales</taxon>
        <taxon>Solanaceae</taxon>
        <taxon>Solanoideae</taxon>
        <taxon>Solaneae</taxon>
        <taxon>Solanum</taxon>
    </lineage>
</organism>
<proteinExistence type="predicted"/>
<dbReference type="AlphaFoldDB" id="M1D933"/>
<name>M1D933_SOLTU</name>
<keyword evidence="3" id="KW-1185">Reference proteome</keyword>
<dbReference type="Gramene" id="PGSC0003DMT400085253">
    <property type="protein sequence ID" value="PGSC0003DMT400085253"/>
    <property type="gene ID" value="PGSC0003DMG400034824"/>
</dbReference>
<reference evidence="3" key="1">
    <citation type="journal article" date="2011" name="Nature">
        <title>Genome sequence and analysis of the tuber crop potato.</title>
        <authorList>
            <consortium name="The Potato Genome Sequencing Consortium"/>
        </authorList>
    </citation>
    <scope>NUCLEOTIDE SEQUENCE [LARGE SCALE GENOMIC DNA]</scope>
    <source>
        <strain evidence="3">cv. DM1-3 516 R44</strain>
    </source>
</reference>
<dbReference type="PaxDb" id="4113-PGSC0003DMT400085253"/>